<feature type="domain" description="SET" evidence="1">
    <location>
        <begin position="2"/>
        <end position="362"/>
    </location>
</feature>
<dbReference type="CDD" id="cd20071">
    <property type="entry name" value="SET_SMYD"/>
    <property type="match status" value="1"/>
</dbReference>
<dbReference type="Pfam" id="PF00856">
    <property type="entry name" value="SET"/>
    <property type="match status" value="1"/>
</dbReference>
<dbReference type="PANTHER" id="PTHR12197">
    <property type="entry name" value="HISTONE-LYSINE N-METHYLTRANSFERASE SMYD"/>
    <property type="match status" value="1"/>
</dbReference>
<evidence type="ECO:0000313" key="3">
    <source>
        <dbReference type="Proteomes" id="UP001473302"/>
    </source>
</evidence>
<name>A0ABP9Z9U9_9FUNG</name>
<comment type="caution">
    <text evidence="2">The sequence shown here is derived from an EMBL/GenBank/DDBJ whole genome shotgun (WGS) entry which is preliminary data.</text>
</comment>
<dbReference type="InterPro" id="IPR001214">
    <property type="entry name" value="SET_dom"/>
</dbReference>
<organism evidence="2 3">
    <name type="scientific">Mucor flavus</name>
    <dbReference type="NCBI Taxonomy" id="439312"/>
    <lineage>
        <taxon>Eukaryota</taxon>
        <taxon>Fungi</taxon>
        <taxon>Fungi incertae sedis</taxon>
        <taxon>Mucoromycota</taxon>
        <taxon>Mucoromycotina</taxon>
        <taxon>Mucoromycetes</taxon>
        <taxon>Mucorales</taxon>
        <taxon>Mucorineae</taxon>
        <taxon>Mucoraceae</taxon>
        <taxon>Mucor</taxon>
    </lineage>
</organism>
<dbReference type="InterPro" id="IPR050869">
    <property type="entry name" value="H3K4_H4K5_MeTrfase"/>
</dbReference>
<proteinExistence type="predicted"/>
<dbReference type="SMART" id="SM00317">
    <property type="entry name" value="SET"/>
    <property type="match status" value="1"/>
</dbReference>
<dbReference type="Proteomes" id="UP001473302">
    <property type="component" value="Unassembled WGS sequence"/>
</dbReference>
<keyword evidence="3" id="KW-1185">Reference proteome</keyword>
<dbReference type="PANTHER" id="PTHR12197:SF294">
    <property type="entry name" value="POTENTIAL PROTEIN LYSINE METHYLTRANSFERASE SET6"/>
    <property type="match status" value="1"/>
</dbReference>
<evidence type="ECO:0000313" key="2">
    <source>
        <dbReference type="EMBL" id="GAA5815882.1"/>
    </source>
</evidence>
<sequence>MSLLEISVLPGKGRGYRATSDIPVGTVLHVSEPLATTLSQEWTPETCLWCFDFAYPKKQKTKAVTEQEKLALSTQWSVAPKHLSFKDMLFCSDTCKSSCQTSLQSEWLPTLAMHYRLDCEFKNTCNLPTVAAPIEPEFSKHIDLNNDEALSTWLNHAWTCLTEHLDIHRDFDHTDMSMSRLIAACILRSQNSQHANLPPFHDLLVIQNNELSHFRTHFNASLYPNHPQQLPLHCTKEVYLSMMPDEVLDVMALYCFFARAMTKPLHKVPVNAGITHDLFRSIFFRERANSFGLWEMGNDEVANATGGVSDDLELLGFGIYPSAVYFNHSCDANVIKVRDGRSMKFISRRMIDEGEEACISYGSVDEDVRGRRQRLLENYHFVCQCTRCIQEDLIIR</sequence>
<dbReference type="PROSITE" id="PS50280">
    <property type="entry name" value="SET"/>
    <property type="match status" value="1"/>
</dbReference>
<dbReference type="InterPro" id="IPR046341">
    <property type="entry name" value="SET_dom_sf"/>
</dbReference>
<gene>
    <name evidence="2" type="ORF">MFLAVUS_009401</name>
</gene>
<accession>A0ABP9Z9U9</accession>
<reference evidence="2 3" key="1">
    <citation type="submission" date="2024-04" db="EMBL/GenBank/DDBJ databases">
        <title>genome sequences of Mucor flavus KT1a and Helicostylum pulchrum KT1b strains isolated from the surface of a dry-aged beef.</title>
        <authorList>
            <person name="Toyotome T."/>
            <person name="Hosono M."/>
            <person name="Torimaru M."/>
            <person name="Fukuda K."/>
            <person name="Mikami N."/>
        </authorList>
    </citation>
    <scope>NUCLEOTIDE SEQUENCE [LARGE SCALE GENOMIC DNA]</scope>
    <source>
        <strain evidence="2 3">KT1a</strain>
    </source>
</reference>
<dbReference type="EMBL" id="BAABUK010000028">
    <property type="protein sequence ID" value="GAA5815882.1"/>
    <property type="molecule type" value="Genomic_DNA"/>
</dbReference>
<protein>
    <recommendedName>
        <fullName evidence="1">SET domain-containing protein</fullName>
    </recommendedName>
</protein>
<dbReference type="SUPFAM" id="SSF82199">
    <property type="entry name" value="SET domain"/>
    <property type="match status" value="1"/>
</dbReference>
<dbReference type="Gene3D" id="2.170.270.10">
    <property type="entry name" value="SET domain"/>
    <property type="match status" value="1"/>
</dbReference>
<evidence type="ECO:0000259" key="1">
    <source>
        <dbReference type="PROSITE" id="PS50280"/>
    </source>
</evidence>